<dbReference type="InterPro" id="IPR016040">
    <property type="entry name" value="NAD(P)-bd_dom"/>
</dbReference>
<dbReference type="Proteomes" id="UP000250174">
    <property type="component" value="Unassembled WGS sequence"/>
</dbReference>
<reference evidence="2 3" key="1">
    <citation type="submission" date="2016-03" db="EMBL/GenBank/DDBJ databases">
        <title>Comparison of Bacillus endophyticus and B. anthracis characteristics using whole genome sequence analysis and microbiological techniques.</title>
        <authorList>
            <person name="Lekota K.E."/>
            <person name="Mafofo J."/>
            <person name="Rees J."/>
            <person name="Muchadeyi F.C."/>
            <person name="Madoroba E."/>
            <person name="Van Heerden H."/>
        </authorList>
    </citation>
    <scope>NUCLEOTIDE SEQUENCE [LARGE SCALE GENOMIC DNA]</scope>
    <source>
        <strain evidence="2 3">3631_10C</strain>
        <plasmid evidence="2">pBEH1</plasmid>
    </source>
</reference>
<dbReference type="InterPro" id="IPR036291">
    <property type="entry name" value="NAD(P)-bd_dom_sf"/>
</dbReference>
<dbReference type="EMBL" id="LVYK01000036">
    <property type="protein sequence ID" value="RAS75498.1"/>
    <property type="molecule type" value="Genomic_DNA"/>
</dbReference>
<evidence type="ECO:0000313" key="3">
    <source>
        <dbReference type="Proteomes" id="UP000250174"/>
    </source>
</evidence>
<proteinExistence type="predicted"/>
<keyword evidence="2" id="KW-0614">Plasmid</keyword>
<dbReference type="SUPFAM" id="SSF51735">
    <property type="entry name" value="NAD(P)-binding Rossmann-fold domains"/>
    <property type="match status" value="1"/>
</dbReference>
<organism evidence="2 3">
    <name type="scientific">Priestia endophytica</name>
    <dbReference type="NCBI Taxonomy" id="135735"/>
    <lineage>
        <taxon>Bacteria</taxon>
        <taxon>Bacillati</taxon>
        <taxon>Bacillota</taxon>
        <taxon>Bacilli</taxon>
        <taxon>Bacillales</taxon>
        <taxon>Bacillaceae</taxon>
        <taxon>Priestia</taxon>
    </lineage>
</organism>
<accession>A0AAX1Q783</accession>
<dbReference type="PANTHER" id="PTHR43355">
    <property type="entry name" value="FLAVIN REDUCTASE (NADPH)"/>
    <property type="match status" value="1"/>
</dbReference>
<dbReference type="AlphaFoldDB" id="A0AAX1Q783"/>
<dbReference type="GO" id="GO:0004074">
    <property type="term" value="F:biliverdin reductase [NAD(P)H] activity"/>
    <property type="evidence" value="ECO:0007669"/>
    <property type="project" value="TreeGrafter"/>
</dbReference>
<dbReference type="Gene3D" id="3.40.50.720">
    <property type="entry name" value="NAD(P)-binding Rossmann-like Domain"/>
    <property type="match status" value="1"/>
</dbReference>
<evidence type="ECO:0000259" key="1">
    <source>
        <dbReference type="Pfam" id="PF13460"/>
    </source>
</evidence>
<feature type="domain" description="NAD(P)-binding" evidence="1">
    <location>
        <begin position="45"/>
        <end position="238"/>
    </location>
</feature>
<gene>
    <name evidence="2" type="ORF">A3864_16005</name>
</gene>
<dbReference type="InterPro" id="IPR051606">
    <property type="entry name" value="Polyketide_Oxido-like"/>
</dbReference>
<dbReference type="Pfam" id="PF13460">
    <property type="entry name" value="NAD_binding_10"/>
    <property type="match status" value="1"/>
</dbReference>
<dbReference type="PANTHER" id="PTHR43355:SF2">
    <property type="entry name" value="FLAVIN REDUCTASE (NADPH)"/>
    <property type="match status" value="1"/>
</dbReference>
<sequence length="252" mass="28140">MCWIYDIYVILLVEQSFFPCYINFTTSVGYTKGVGIKKVKVTIFGATGQIGQLLVTQALQAGYEVTAYSRRPNALNIEHEKLQIIVGDLTDQGKLREAILERDVVVSALGPVLSMKRQVLDLPIAEAHKAIISVMKEYGPKRFITLATPTISAKEDVKQLITQLPSIMAKLLFPTGYAEMKAIEKLIKNSKLDWTVVRIINPNVKTNGNGYSVSLGDTKGKMNVSRYNVAKCMLEATQKDEWVHKMPIVFNN</sequence>
<protein>
    <submittedName>
        <fullName evidence="2">Oxidoreductase</fullName>
    </submittedName>
</protein>
<comment type="caution">
    <text evidence="2">The sequence shown here is derived from an EMBL/GenBank/DDBJ whole genome shotgun (WGS) entry which is preliminary data.</text>
</comment>
<dbReference type="GO" id="GO:0042602">
    <property type="term" value="F:riboflavin reductase (NADPH) activity"/>
    <property type="evidence" value="ECO:0007669"/>
    <property type="project" value="TreeGrafter"/>
</dbReference>
<geneLocation type="plasmid" evidence="2">
    <name>pBEH1</name>
</geneLocation>
<evidence type="ECO:0000313" key="2">
    <source>
        <dbReference type="EMBL" id="RAS75498.1"/>
    </source>
</evidence>
<name>A0AAX1Q783_9BACI</name>